<evidence type="ECO:0000256" key="3">
    <source>
        <dbReference type="PROSITE-ProRule" id="PRU10141"/>
    </source>
</evidence>
<dbReference type="Pfam" id="PF00069">
    <property type="entry name" value="Pkinase"/>
    <property type="match status" value="1"/>
</dbReference>
<keyword evidence="5" id="KW-1133">Transmembrane helix</keyword>
<dbReference type="PANTHER" id="PTHR24348:SF68">
    <property type="entry name" value="SERINE_THREONINE-PROTEIN KINASE ATG1C"/>
    <property type="match status" value="1"/>
</dbReference>
<keyword evidence="1 3" id="KW-0547">Nucleotide-binding</keyword>
<evidence type="ECO:0000259" key="6">
    <source>
        <dbReference type="PROSITE" id="PS50011"/>
    </source>
</evidence>
<dbReference type="SMART" id="SM00220">
    <property type="entry name" value="S_TKc"/>
    <property type="match status" value="1"/>
</dbReference>
<keyword evidence="2 3" id="KW-0067">ATP-binding</keyword>
<evidence type="ECO:0000256" key="2">
    <source>
        <dbReference type="ARBA" id="ARBA00022840"/>
    </source>
</evidence>
<dbReference type="PANTHER" id="PTHR24348">
    <property type="entry name" value="SERINE/THREONINE-PROTEIN KINASE UNC-51-RELATED"/>
    <property type="match status" value="1"/>
</dbReference>
<feature type="region of interest" description="Disordered" evidence="4">
    <location>
        <begin position="287"/>
        <end position="312"/>
    </location>
</feature>
<keyword evidence="5" id="KW-0812">Transmembrane</keyword>
<evidence type="ECO:0000313" key="8">
    <source>
        <dbReference type="Proteomes" id="UP000635565"/>
    </source>
</evidence>
<dbReference type="InterPro" id="IPR000719">
    <property type="entry name" value="Prot_kinase_dom"/>
</dbReference>
<reference evidence="7 8" key="1">
    <citation type="journal article" date="2021" name="Int. J. Syst. Evol. Microbiol.">
        <title>Reticulibacter mediterranei gen. nov., sp. nov., within the new family Reticulibacteraceae fam. nov., and Ktedonospora formicarum gen. nov., sp. nov., Ktedonobacter robiniae sp. nov., Dictyobacter formicarum sp. nov. and Dictyobacter arantiisoli sp. nov., belonging to the class Ktedonobacteria.</title>
        <authorList>
            <person name="Yabe S."/>
            <person name="Zheng Y."/>
            <person name="Wang C.M."/>
            <person name="Sakai Y."/>
            <person name="Abe K."/>
            <person name="Yokota A."/>
            <person name="Donadio S."/>
            <person name="Cavaletti L."/>
            <person name="Monciardini P."/>
        </authorList>
    </citation>
    <scope>NUCLEOTIDE SEQUENCE [LARGE SCALE GENOMIC DNA]</scope>
    <source>
        <strain evidence="7 8">SOSP1-9</strain>
    </source>
</reference>
<dbReference type="PROSITE" id="PS00108">
    <property type="entry name" value="PROTEIN_KINASE_ST"/>
    <property type="match status" value="1"/>
</dbReference>
<evidence type="ECO:0000256" key="4">
    <source>
        <dbReference type="SAM" id="MobiDB-lite"/>
    </source>
</evidence>
<dbReference type="EMBL" id="BNJJ01000026">
    <property type="protein sequence ID" value="GHO88630.1"/>
    <property type="molecule type" value="Genomic_DNA"/>
</dbReference>
<accession>A0ABQ3VR45</accession>
<dbReference type="InterPro" id="IPR011009">
    <property type="entry name" value="Kinase-like_dom_sf"/>
</dbReference>
<feature type="region of interest" description="Disordered" evidence="4">
    <location>
        <begin position="324"/>
        <end position="363"/>
    </location>
</feature>
<dbReference type="Proteomes" id="UP000635565">
    <property type="component" value="Unassembled WGS sequence"/>
</dbReference>
<dbReference type="PROSITE" id="PS00107">
    <property type="entry name" value="PROTEIN_KINASE_ATP"/>
    <property type="match status" value="1"/>
</dbReference>
<dbReference type="Gene3D" id="1.10.510.10">
    <property type="entry name" value="Transferase(Phosphotransferase) domain 1"/>
    <property type="match status" value="1"/>
</dbReference>
<dbReference type="RefSeq" id="WP_201366194.1">
    <property type="nucleotide sequence ID" value="NZ_BNJJ01000026.1"/>
</dbReference>
<dbReference type="InterPro" id="IPR008271">
    <property type="entry name" value="Ser/Thr_kinase_AS"/>
</dbReference>
<feature type="domain" description="Protein kinase" evidence="6">
    <location>
        <begin position="11"/>
        <end position="284"/>
    </location>
</feature>
<protein>
    <recommendedName>
        <fullName evidence="6">Protein kinase domain-containing protein</fullName>
    </recommendedName>
</protein>
<keyword evidence="5" id="KW-0472">Membrane</keyword>
<evidence type="ECO:0000313" key="7">
    <source>
        <dbReference type="EMBL" id="GHO88630.1"/>
    </source>
</evidence>
<dbReference type="InterPro" id="IPR045269">
    <property type="entry name" value="Atg1-like"/>
</dbReference>
<feature type="transmembrane region" description="Helical" evidence="5">
    <location>
        <begin position="368"/>
        <end position="388"/>
    </location>
</feature>
<comment type="caution">
    <text evidence="7">The sequence shown here is derived from an EMBL/GenBank/DDBJ whole genome shotgun (WGS) entry which is preliminary data.</text>
</comment>
<keyword evidence="8" id="KW-1185">Reference proteome</keyword>
<dbReference type="InterPro" id="IPR017441">
    <property type="entry name" value="Protein_kinase_ATP_BS"/>
</dbReference>
<feature type="binding site" evidence="3">
    <location>
        <position position="40"/>
    </location>
    <ligand>
        <name>ATP</name>
        <dbReference type="ChEBI" id="CHEBI:30616"/>
    </ligand>
</feature>
<dbReference type="SUPFAM" id="SSF56112">
    <property type="entry name" value="Protein kinase-like (PK-like)"/>
    <property type="match status" value="1"/>
</dbReference>
<sequence>MPFENMQFGHYKLLRQIGSGGMGEVYLAEDIRIARHVAIKIVRNEVSPYPNSSAAHEAARLFQREMKAISRLDHPHVLSLYDFGEETINGVLMSYMVMPFRPEGSLADWLAKREGSDLLSLEDVAFIVYQAADALQEAHNQQLIHQDIKPSNFLIRVRRDHPNRPDLLLADFGVSKLTTATATASQTVRGTPAYMSPEQWDGQPVPATDQYALAVMAYQLLTGYLPFQGSTMQVMRQHFTAQPKPPSALRPDIPVALADVVLRALAKQPEERFPSILEFAQAFQQAVHDPSSHSSTGVPTPPVSPSSPSLEPTILPQQQETVLPDKASQATDLPPTVAAPEPVEKEPDISPVSPKKTETPQKGGQRRMLIVALVIVLILTSIVGLGSYQIHVNTVNAQATADANSATAYAQYSHQATATAYARYQANATATFVAANPYPSYLPGTGTAIVSDPLDNPNNWREYYDTSFGGACMFKDGTFHVTLTPSHKTFSACQAKYSRGSSTLLRARNFAFEVQMNILEGNCGGILFRGSFSNFNREYMFEVCQGGYYSLNYWVDTHSLDAKTAVSTTFSSAIHSGLNQLNTIAVVANGSTISMYANQQQLTSVIDTNSDEEGWFALLASVNTTAGDVAYRNAKVWQL</sequence>
<organism evidence="7 8">
    <name type="scientific">Dictyobacter formicarum</name>
    <dbReference type="NCBI Taxonomy" id="2778368"/>
    <lineage>
        <taxon>Bacteria</taxon>
        <taxon>Bacillati</taxon>
        <taxon>Chloroflexota</taxon>
        <taxon>Ktedonobacteria</taxon>
        <taxon>Ktedonobacterales</taxon>
        <taxon>Dictyobacteraceae</taxon>
        <taxon>Dictyobacter</taxon>
    </lineage>
</organism>
<evidence type="ECO:0000256" key="1">
    <source>
        <dbReference type="ARBA" id="ARBA00022741"/>
    </source>
</evidence>
<dbReference type="CDD" id="cd14014">
    <property type="entry name" value="STKc_PknB_like"/>
    <property type="match status" value="1"/>
</dbReference>
<dbReference type="Gene3D" id="3.30.200.20">
    <property type="entry name" value="Phosphorylase Kinase, domain 1"/>
    <property type="match status" value="1"/>
</dbReference>
<evidence type="ECO:0000256" key="5">
    <source>
        <dbReference type="SAM" id="Phobius"/>
    </source>
</evidence>
<dbReference type="PROSITE" id="PS50011">
    <property type="entry name" value="PROTEIN_KINASE_DOM"/>
    <property type="match status" value="1"/>
</dbReference>
<name>A0ABQ3VR45_9CHLR</name>
<gene>
    <name evidence="7" type="ORF">KSZ_66360</name>
</gene>
<dbReference type="Gene3D" id="2.60.120.560">
    <property type="entry name" value="Exo-inulinase, domain 1"/>
    <property type="match status" value="1"/>
</dbReference>
<proteinExistence type="predicted"/>